<dbReference type="EMBL" id="JAIRBB010000001">
    <property type="protein sequence ID" value="MCG2429753.1"/>
    <property type="molecule type" value="Genomic_DNA"/>
</dbReference>
<evidence type="ECO:0000259" key="1">
    <source>
        <dbReference type="Pfam" id="PF00188"/>
    </source>
</evidence>
<accession>A0A9X1QXM0</accession>
<dbReference type="PANTHER" id="PTHR31157">
    <property type="entry name" value="SCP DOMAIN-CONTAINING PROTEIN"/>
    <property type="match status" value="1"/>
</dbReference>
<feature type="domain" description="SCP" evidence="1">
    <location>
        <begin position="43"/>
        <end position="156"/>
    </location>
</feature>
<reference evidence="2" key="1">
    <citation type="submission" date="2021-09" db="EMBL/GenBank/DDBJ databases">
        <title>Genome of Aequorivita sp. strain F64183.</title>
        <authorList>
            <person name="Wang Y."/>
        </authorList>
    </citation>
    <scope>NUCLEOTIDE SEQUENCE</scope>
    <source>
        <strain evidence="2">F64183</strain>
    </source>
</reference>
<dbReference type="InterPro" id="IPR014044">
    <property type="entry name" value="CAP_dom"/>
</dbReference>
<protein>
    <submittedName>
        <fullName evidence="2">CAP domain-containing protein</fullName>
    </submittedName>
</protein>
<dbReference type="PANTHER" id="PTHR31157:SF1">
    <property type="entry name" value="SCP DOMAIN-CONTAINING PROTEIN"/>
    <property type="match status" value="1"/>
</dbReference>
<dbReference type="RefSeq" id="WP_237606482.1">
    <property type="nucleotide sequence ID" value="NZ_JAIRBB010000001.1"/>
</dbReference>
<dbReference type="Gene3D" id="3.40.33.10">
    <property type="entry name" value="CAP"/>
    <property type="match status" value="1"/>
</dbReference>
<comment type="caution">
    <text evidence="2">The sequence shown here is derived from an EMBL/GenBank/DDBJ whole genome shotgun (WGS) entry which is preliminary data.</text>
</comment>
<dbReference type="InterPro" id="IPR035940">
    <property type="entry name" value="CAP_sf"/>
</dbReference>
<dbReference type="Pfam" id="PF00188">
    <property type="entry name" value="CAP"/>
    <property type="match status" value="1"/>
</dbReference>
<gene>
    <name evidence="2" type="ORF">K8344_01360</name>
</gene>
<evidence type="ECO:0000313" key="2">
    <source>
        <dbReference type="EMBL" id="MCG2429753.1"/>
    </source>
</evidence>
<evidence type="ECO:0000313" key="3">
    <source>
        <dbReference type="Proteomes" id="UP001139462"/>
    </source>
</evidence>
<keyword evidence="3" id="KW-1185">Reference proteome</keyword>
<dbReference type="SUPFAM" id="SSF55797">
    <property type="entry name" value="PR-1-like"/>
    <property type="match status" value="1"/>
</dbReference>
<sequence length="159" mass="18363">MAFLCLVLISCSKDNSINHQQVKYEIDLELVKMNNRELSSRILEIINIHRDSLGLNTLQLDNQYSSALAVDHSLYMIDINELNHDNFGYRSEAIKFYQKAQTVNEIVGYGYDTAEEVVNAWLNSTSHKVIIEGDFTHTGFGVLKSENDRNYFTQIFYKK</sequence>
<dbReference type="Proteomes" id="UP001139462">
    <property type="component" value="Unassembled WGS sequence"/>
</dbReference>
<organism evidence="2 3">
    <name type="scientific">Aequorivita xiaoshiensis</name>
    <dbReference type="NCBI Taxonomy" id="2874476"/>
    <lineage>
        <taxon>Bacteria</taxon>
        <taxon>Pseudomonadati</taxon>
        <taxon>Bacteroidota</taxon>
        <taxon>Flavobacteriia</taxon>
        <taxon>Flavobacteriales</taxon>
        <taxon>Flavobacteriaceae</taxon>
        <taxon>Aequorivita</taxon>
    </lineage>
</organism>
<name>A0A9X1QXM0_9FLAO</name>
<dbReference type="AlphaFoldDB" id="A0A9X1QXM0"/>
<dbReference type="CDD" id="cd05379">
    <property type="entry name" value="CAP_bacterial"/>
    <property type="match status" value="1"/>
</dbReference>
<proteinExistence type="predicted"/>